<dbReference type="HOGENOM" id="CLU_562282_0_0_7"/>
<evidence type="ECO:0000313" key="2">
    <source>
        <dbReference type="EMBL" id="EEB34053.1"/>
    </source>
</evidence>
<accession>B6WSN0</accession>
<protein>
    <submittedName>
        <fullName evidence="2">Uncharacterized protein</fullName>
    </submittedName>
</protein>
<dbReference type="STRING" id="901.DESPIGER_0698"/>
<evidence type="ECO:0000313" key="3">
    <source>
        <dbReference type="Proteomes" id="UP000003676"/>
    </source>
</evidence>
<organism evidence="2 3">
    <name type="scientific">Desulfovibrio piger ATCC 29098</name>
    <dbReference type="NCBI Taxonomy" id="411464"/>
    <lineage>
        <taxon>Bacteria</taxon>
        <taxon>Pseudomonadati</taxon>
        <taxon>Thermodesulfobacteriota</taxon>
        <taxon>Desulfovibrionia</taxon>
        <taxon>Desulfovibrionales</taxon>
        <taxon>Desulfovibrionaceae</taxon>
        <taxon>Desulfovibrio</taxon>
    </lineage>
</organism>
<feature type="compositionally biased region" description="Low complexity" evidence="1">
    <location>
        <begin position="405"/>
        <end position="419"/>
    </location>
</feature>
<evidence type="ECO:0000256" key="1">
    <source>
        <dbReference type="SAM" id="MobiDB-lite"/>
    </source>
</evidence>
<feature type="compositionally biased region" description="Basic and acidic residues" evidence="1">
    <location>
        <begin position="207"/>
        <end position="228"/>
    </location>
</feature>
<dbReference type="eggNOG" id="ENOG50341XC">
    <property type="taxonomic scope" value="Bacteria"/>
</dbReference>
<sequence>MMGLDVELGRFERTMLNADKPPTRQWLDSLFAAHPWLDGFAGVKYDGTLLGQEPANPLKQLDFIPLLYEDKKQGSRALRADVQQTPMGPEVMLAAPLYDGVDFLGIVVAYFDMRNLVQYSGNPQDMVILSPQALLWPGKYDYAATPLASVNWEETVTKSSSGTCTNAMGSFYYMVRYLGNLPLVFAVPESGTFPQGNGSVDQGLKFFPKEREKLPPPPMPERKKDDAKTTPAFGASEDAVDSYGDAGGMPPQDVAPGANIVQPPQESAPAPSRVRERPLAGENVKPRPRRRLVIPDEALTVPELPEETAPAPQVRMPSPFGPRGGAKPVTGQGGADAAAPAAPAESAAETAPAAETSAPAAPAAAQPAAAPAPAAPAETAAPAAEPAAEPAETPAAEDPSEPRRPALLPGGRPSPFGPR</sequence>
<reference evidence="2 3" key="1">
    <citation type="submission" date="2008-10" db="EMBL/GenBank/DDBJ databases">
        <title>Draft genome sequence of Desulvovibrio piger (ATCC 29098).</title>
        <authorList>
            <person name="Sudarsanam P."/>
            <person name="Ley R."/>
            <person name="Guruge J."/>
            <person name="Turnbaugh P.J."/>
            <person name="Mahowald M."/>
            <person name="Liep D."/>
            <person name="Gordon J."/>
        </authorList>
    </citation>
    <scope>NUCLEOTIDE SEQUENCE [LARGE SCALE GENOMIC DNA]</scope>
    <source>
        <strain evidence="2 3">ATCC 29098</strain>
    </source>
</reference>
<dbReference type="Proteomes" id="UP000003676">
    <property type="component" value="Unassembled WGS sequence"/>
</dbReference>
<dbReference type="EMBL" id="ABXU01000027">
    <property type="protein sequence ID" value="EEB34053.1"/>
    <property type="molecule type" value="Genomic_DNA"/>
</dbReference>
<feature type="compositionally biased region" description="Low complexity" evidence="1">
    <location>
        <begin position="335"/>
        <end position="397"/>
    </location>
</feature>
<name>B6WSN0_9BACT</name>
<proteinExistence type="predicted"/>
<gene>
    <name evidence="2" type="ORF">DESPIG_01020</name>
</gene>
<reference evidence="2 3" key="2">
    <citation type="submission" date="2008-10" db="EMBL/GenBank/DDBJ databases">
        <authorList>
            <person name="Fulton L."/>
            <person name="Clifton S."/>
            <person name="Fulton B."/>
            <person name="Xu J."/>
            <person name="Minx P."/>
            <person name="Pepin K.H."/>
            <person name="Johnson M."/>
            <person name="Bhonagiri V."/>
            <person name="Nash W.E."/>
            <person name="Mardis E.R."/>
            <person name="Wilson R.K."/>
        </authorList>
    </citation>
    <scope>NUCLEOTIDE SEQUENCE [LARGE SCALE GENOMIC DNA]</scope>
    <source>
        <strain evidence="2 3">ATCC 29098</strain>
    </source>
</reference>
<comment type="caution">
    <text evidence="2">The sequence shown here is derived from an EMBL/GenBank/DDBJ whole genome shotgun (WGS) entry which is preliminary data.</text>
</comment>
<feature type="region of interest" description="Disordered" evidence="1">
    <location>
        <begin position="197"/>
        <end position="419"/>
    </location>
</feature>
<dbReference type="AlphaFoldDB" id="B6WSN0"/>